<dbReference type="Gene3D" id="3.40.50.1360">
    <property type="match status" value="1"/>
</dbReference>
<keyword evidence="2" id="KW-0238">DNA-binding</keyword>
<organism evidence="5 7">
    <name type="scientific">Exiguobacterium indicum</name>
    <dbReference type="NCBI Taxonomy" id="296995"/>
    <lineage>
        <taxon>Bacteria</taxon>
        <taxon>Bacillati</taxon>
        <taxon>Bacillota</taxon>
        <taxon>Bacilli</taxon>
        <taxon>Bacillales</taxon>
        <taxon>Bacillales Family XII. Incertae Sedis</taxon>
        <taxon>Exiguobacterium</taxon>
    </lineage>
</organism>
<feature type="domain" description="HTH deoR-type" evidence="4">
    <location>
        <begin position="3"/>
        <end position="58"/>
    </location>
</feature>
<reference evidence="5 7" key="1">
    <citation type="journal article" date="2015" name="Int. J. Syst. Evol. Microbiol.">
        <title>Exiguobacterium enclense sp. nov., isolated from sediment.</title>
        <authorList>
            <person name="Dastager S.G."/>
            <person name="Mawlankar R."/>
            <person name="Sonalkar V.V."/>
            <person name="Thorat M.N."/>
            <person name="Mual P."/>
            <person name="Verma A."/>
            <person name="Krishnamurthi S."/>
            <person name="Tang S.K."/>
            <person name="Li W.J."/>
        </authorList>
    </citation>
    <scope>NUCLEOTIDE SEQUENCE [LARGE SCALE GENOMIC DNA]</scope>
    <source>
        <strain evidence="5 7">NIO-1109</strain>
    </source>
</reference>
<dbReference type="InterPro" id="IPR037171">
    <property type="entry name" value="NagB/RpiA_transferase-like"/>
</dbReference>
<evidence type="ECO:0000313" key="7">
    <source>
        <dbReference type="Proteomes" id="UP000053797"/>
    </source>
</evidence>
<dbReference type="InterPro" id="IPR018356">
    <property type="entry name" value="Tscrpt_reg_HTH_DeoR_CS"/>
</dbReference>
<keyword evidence="3" id="KW-0804">Transcription</keyword>
<dbReference type="EMBL" id="LDQV01000031">
    <property type="protein sequence ID" value="KTR25799.1"/>
    <property type="molecule type" value="Genomic_DNA"/>
</dbReference>
<dbReference type="PANTHER" id="PTHR30363">
    <property type="entry name" value="HTH-TYPE TRANSCRIPTIONAL REGULATOR SRLR-RELATED"/>
    <property type="match status" value="1"/>
</dbReference>
<dbReference type="PANTHER" id="PTHR30363:SF51">
    <property type="entry name" value="HTH-TYPE TRANSCRIPTIONAL REPRESSOR GLCR"/>
    <property type="match status" value="1"/>
</dbReference>
<dbReference type="Pfam" id="PF08220">
    <property type="entry name" value="HTH_DeoR"/>
    <property type="match status" value="1"/>
</dbReference>
<evidence type="ECO:0000259" key="4">
    <source>
        <dbReference type="PROSITE" id="PS51000"/>
    </source>
</evidence>
<dbReference type="AlphaFoldDB" id="A0A0V8GHS4"/>
<dbReference type="SMART" id="SM01134">
    <property type="entry name" value="DeoRC"/>
    <property type="match status" value="1"/>
</dbReference>
<evidence type="ECO:0000313" key="6">
    <source>
        <dbReference type="EMBL" id="KTR25799.1"/>
    </source>
</evidence>
<accession>A0A0V8GHS4</accession>
<dbReference type="EMBL" id="LNQL01000001">
    <property type="protein sequence ID" value="KSU49832.1"/>
    <property type="molecule type" value="Genomic_DNA"/>
</dbReference>
<dbReference type="SUPFAM" id="SSF46785">
    <property type="entry name" value="Winged helix' DNA-binding domain"/>
    <property type="match status" value="1"/>
</dbReference>
<dbReference type="Proteomes" id="UP000053797">
    <property type="component" value="Unassembled WGS sequence"/>
</dbReference>
<comment type="caution">
    <text evidence="5">The sequence shown here is derived from an EMBL/GenBank/DDBJ whole genome shotgun (WGS) entry which is preliminary data.</text>
</comment>
<keyword evidence="1" id="KW-0805">Transcription regulation</keyword>
<protein>
    <submittedName>
        <fullName evidence="6">DeoR faimly transcriptional regulator</fullName>
    </submittedName>
    <submittedName>
        <fullName evidence="5">DeoR family transcriptional regulator</fullName>
    </submittedName>
</protein>
<dbReference type="RefSeq" id="WP_058264507.1">
    <property type="nucleotide sequence ID" value="NZ_FMYN01000001.1"/>
</dbReference>
<dbReference type="PROSITE" id="PS51000">
    <property type="entry name" value="HTH_DEOR_2"/>
    <property type="match status" value="1"/>
</dbReference>
<dbReference type="Gene3D" id="1.10.10.10">
    <property type="entry name" value="Winged helix-like DNA-binding domain superfamily/Winged helix DNA-binding domain"/>
    <property type="match status" value="1"/>
</dbReference>
<sequence>MGQIERLQQMREWIKTSPEISLDQLMQEYQISRDTARRDVIALEQEGEIIRVKNGLVRAGGTLAYEQRTEKPEKRRIGQRAARHVQANDRLLLDAATTVSEMARALPPYPLQVITNSLDIADYVGARTDIELYVTGGRFDRHARSLSGIKTADDILNYQVDCVFLGACGLTEEGLFAEQLEEAVVKKAMIRSATRVIVLADHTKFNKRFLHKVCDWEQIDVLVTDQVPDATWQERLNHYHVDLDVTEEETT</sequence>
<dbReference type="InterPro" id="IPR014036">
    <property type="entry name" value="DeoR-like_C"/>
</dbReference>
<dbReference type="OrthoDB" id="9798651at2"/>
<dbReference type="InterPro" id="IPR001034">
    <property type="entry name" value="DeoR_HTH"/>
</dbReference>
<dbReference type="PROSITE" id="PS00894">
    <property type="entry name" value="HTH_DEOR_1"/>
    <property type="match status" value="1"/>
</dbReference>
<dbReference type="InterPro" id="IPR036390">
    <property type="entry name" value="WH_DNA-bd_sf"/>
</dbReference>
<dbReference type="SMART" id="SM00420">
    <property type="entry name" value="HTH_DEOR"/>
    <property type="match status" value="1"/>
</dbReference>
<evidence type="ECO:0000256" key="1">
    <source>
        <dbReference type="ARBA" id="ARBA00023015"/>
    </source>
</evidence>
<dbReference type="Pfam" id="PF00455">
    <property type="entry name" value="DeoRC"/>
    <property type="match status" value="1"/>
</dbReference>
<evidence type="ECO:0000256" key="3">
    <source>
        <dbReference type="ARBA" id="ARBA00023163"/>
    </source>
</evidence>
<evidence type="ECO:0000313" key="5">
    <source>
        <dbReference type="EMBL" id="KSU49832.1"/>
    </source>
</evidence>
<evidence type="ECO:0000313" key="8">
    <source>
        <dbReference type="Proteomes" id="UP000072605"/>
    </source>
</evidence>
<dbReference type="Proteomes" id="UP000072605">
    <property type="component" value="Unassembled WGS sequence"/>
</dbReference>
<gene>
    <name evidence="5" type="ORF">AS033_00250</name>
    <name evidence="6" type="ORF">RSA11_13740</name>
</gene>
<dbReference type="InterPro" id="IPR050313">
    <property type="entry name" value="Carb_Metab_HTH_regulators"/>
</dbReference>
<proteinExistence type="predicted"/>
<dbReference type="InterPro" id="IPR036388">
    <property type="entry name" value="WH-like_DNA-bd_sf"/>
</dbReference>
<reference evidence="6 8" key="2">
    <citation type="journal article" date="2016" name="Front. Microbiol.">
        <title>Genomic Resource of Rice Seed Associated Bacteria.</title>
        <authorList>
            <person name="Midha S."/>
            <person name="Bansal K."/>
            <person name="Sharma S."/>
            <person name="Kumar N."/>
            <person name="Patil P.P."/>
            <person name="Chaudhry V."/>
            <person name="Patil P.B."/>
        </authorList>
    </citation>
    <scope>NUCLEOTIDE SEQUENCE [LARGE SCALE GENOMIC DNA]</scope>
    <source>
        <strain evidence="6 8">RSA11</strain>
    </source>
</reference>
<dbReference type="GO" id="GO:0003677">
    <property type="term" value="F:DNA binding"/>
    <property type="evidence" value="ECO:0007669"/>
    <property type="project" value="UniProtKB-KW"/>
</dbReference>
<evidence type="ECO:0000256" key="2">
    <source>
        <dbReference type="ARBA" id="ARBA00023125"/>
    </source>
</evidence>
<name>A0A0V8GHS4_9BACL</name>
<dbReference type="GO" id="GO:0003700">
    <property type="term" value="F:DNA-binding transcription factor activity"/>
    <property type="evidence" value="ECO:0007669"/>
    <property type="project" value="InterPro"/>
</dbReference>
<dbReference type="SUPFAM" id="SSF100950">
    <property type="entry name" value="NagB/RpiA/CoA transferase-like"/>
    <property type="match status" value="1"/>
</dbReference>